<feature type="domain" description="CD80-like immunoglobulin C2-set" evidence="2">
    <location>
        <begin position="49"/>
        <end position="120"/>
    </location>
</feature>
<dbReference type="AlphaFoldDB" id="A0A8B6F981"/>
<keyword evidence="4" id="KW-1185">Reference proteome</keyword>
<dbReference type="Proteomes" id="UP000596742">
    <property type="component" value="Unassembled WGS sequence"/>
</dbReference>
<dbReference type="InterPro" id="IPR013162">
    <property type="entry name" value="CD80_C2-set"/>
</dbReference>
<sequence length="151" mass="17151">MQGLTPSIYNTTLRSQKDEILIVSTSSIATVTNTHLQSTDKRPYVFREEDTVMFTCLGNIGKPPGKLIWQKTFPQDKKPITYSNETTYIEELPGKCSFIGTSHLTVGISPEDIKGKMRCYEESQLHVPGMYIETEPFDVHCKFSCRINHIT</sequence>
<dbReference type="Gene3D" id="2.60.40.10">
    <property type="entry name" value="Immunoglobulins"/>
    <property type="match status" value="1"/>
</dbReference>
<dbReference type="OrthoDB" id="6191465at2759"/>
<reference evidence="3" key="1">
    <citation type="submission" date="2018-11" db="EMBL/GenBank/DDBJ databases">
        <authorList>
            <person name="Alioto T."/>
            <person name="Alioto T."/>
        </authorList>
    </citation>
    <scope>NUCLEOTIDE SEQUENCE</scope>
</reference>
<keyword evidence="1" id="KW-1015">Disulfide bond</keyword>
<proteinExistence type="predicted"/>
<evidence type="ECO:0000313" key="4">
    <source>
        <dbReference type="Proteomes" id="UP000596742"/>
    </source>
</evidence>
<dbReference type="Pfam" id="PF08205">
    <property type="entry name" value="C2-set_2"/>
    <property type="match status" value="1"/>
</dbReference>
<dbReference type="InterPro" id="IPR013783">
    <property type="entry name" value="Ig-like_fold"/>
</dbReference>
<organism evidence="3 4">
    <name type="scientific">Mytilus galloprovincialis</name>
    <name type="common">Mediterranean mussel</name>
    <dbReference type="NCBI Taxonomy" id="29158"/>
    <lineage>
        <taxon>Eukaryota</taxon>
        <taxon>Metazoa</taxon>
        <taxon>Spiralia</taxon>
        <taxon>Lophotrochozoa</taxon>
        <taxon>Mollusca</taxon>
        <taxon>Bivalvia</taxon>
        <taxon>Autobranchia</taxon>
        <taxon>Pteriomorphia</taxon>
        <taxon>Mytilida</taxon>
        <taxon>Mytiloidea</taxon>
        <taxon>Mytilidae</taxon>
        <taxon>Mytilinae</taxon>
        <taxon>Mytilus</taxon>
    </lineage>
</organism>
<evidence type="ECO:0000313" key="3">
    <source>
        <dbReference type="EMBL" id="VDI45216.1"/>
    </source>
</evidence>
<protein>
    <recommendedName>
        <fullName evidence="2">CD80-like immunoglobulin C2-set domain-containing protein</fullName>
    </recommendedName>
</protein>
<accession>A0A8B6F981</accession>
<gene>
    <name evidence="3" type="ORF">MGAL_10B090212</name>
</gene>
<evidence type="ECO:0000259" key="2">
    <source>
        <dbReference type="Pfam" id="PF08205"/>
    </source>
</evidence>
<evidence type="ECO:0000256" key="1">
    <source>
        <dbReference type="ARBA" id="ARBA00023157"/>
    </source>
</evidence>
<comment type="caution">
    <text evidence="3">The sequence shown here is derived from an EMBL/GenBank/DDBJ whole genome shotgun (WGS) entry which is preliminary data.</text>
</comment>
<name>A0A8B6F981_MYTGA</name>
<dbReference type="EMBL" id="UYJE01006341">
    <property type="protein sequence ID" value="VDI45216.1"/>
    <property type="molecule type" value="Genomic_DNA"/>
</dbReference>